<evidence type="ECO:0000313" key="2">
    <source>
        <dbReference type="Proteomes" id="UP000737018"/>
    </source>
</evidence>
<dbReference type="EMBL" id="JRKL02005914">
    <property type="protein sequence ID" value="KAF3949716.1"/>
    <property type="molecule type" value="Genomic_DNA"/>
</dbReference>
<keyword evidence="2" id="KW-1185">Reference proteome</keyword>
<dbReference type="Proteomes" id="UP000737018">
    <property type="component" value="Unassembled WGS sequence"/>
</dbReference>
<evidence type="ECO:0000313" key="1">
    <source>
        <dbReference type="EMBL" id="KAF3949716.1"/>
    </source>
</evidence>
<proteinExistence type="predicted"/>
<name>A0A8J4QEU3_9ROSI</name>
<comment type="caution">
    <text evidence="1">The sequence shown here is derived from an EMBL/GenBank/DDBJ whole genome shotgun (WGS) entry which is preliminary data.</text>
</comment>
<accession>A0A8J4QEU3</accession>
<gene>
    <name evidence="1" type="ORF">CMV_024447</name>
</gene>
<reference evidence="1" key="1">
    <citation type="submission" date="2020-03" db="EMBL/GenBank/DDBJ databases">
        <title>Castanea mollissima Vanexum genome sequencing.</title>
        <authorList>
            <person name="Staton M."/>
        </authorList>
    </citation>
    <scope>NUCLEOTIDE SEQUENCE</scope>
    <source>
        <tissue evidence="1">Leaf</tissue>
    </source>
</reference>
<dbReference type="AlphaFoldDB" id="A0A8J4QEU3"/>
<protein>
    <submittedName>
        <fullName evidence="1">Uncharacterized protein</fullName>
    </submittedName>
</protein>
<sequence length="129" mass="14115">MGMTETRPLNQSPTHLSAATHLHLIINRLPVKHVSHHASSNYQQHFLSTTSNGPVTPLTFTIIKGTTSPPMTNINTSPPMMNSPTPPFHMSSSAVTNSTASDLMRSRFDFLVPLSLYHSPGSMSDFNDL</sequence>
<organism evidence="1 2">
    <name type="scientific">Castanea mollissima</name>
    <name type="common">Chinese chestnut</name>
    <dbReference type="NCBI Taxonomy" id="60419"/>
    <lineage>
        <taxon>Eukaryota</taxon>
        <taxon>Viridiplantae</taxon>
        <taxon>Streptophyta</taxon>
        <taxon>Embryophyta</taxon>
        <taxon>Tracheophyta</taxon>
        <taxon>Spermatophyta</taxon>
        <taxon>Magnoliopsida</taxon>
        <taxon>eudicotyledons</taxon>
        <taxon>Gunneridae</taxon>
        <taxon>Pentapetalae</taxon>
        <taxon>rosids</taxon>
        <taxon>fabids</taxon>
        <taxon>Fagales</taxon>
        <taxon>Fagaceae</taxon>
        <taxon>Castanea</taxon>
    </lineage>
</organism>